<sequence length="429" mass="48368">MLSPLYDLDELVLQCRDERARSYIREAVASYRAGAFRASIVATWVAVCYDIMAKLHELAIAGDAAAEKQVVELTRIRTNGDVRSALAFEKKILEHARNQFELISHLEELDLARLLEDRNRCAHPSLVAEGEAYEPPGELARLHIRNSVDSLLKHPPAQGKYALERLLSDVRSNYFPTRSADAQAWMANGILKKPRRSLLDNFVISLVKHLLLEQESAQSSQSHYSALNACYALHPQPWRDVLTSKLSHTMRRIEDRSLHRAVLFFFRCPEAWDCIDTDVSQRIQNFIQNLPSASFDVIYIALEIPALVSTAERRARRSTLEEISSTPWFTLPRVVADRLVTLYLESHSFNEANQIAKQLSSYASELKKEHVLRLISGAAANAEITGSFSFSPLLATIKARVPEVTDLGDFDTLLQQHGLERFAGDTSES</sequence>
<evidence type="ECO:0000313" key="2">
    <source>
        <dbReference type="Proteomes" id="UP000320455"/>
    </source>
</evidence>
<accession>A0ABD7SEQ3</accession>
<reference evidence="2" key="1">
    <citation type="journal article" date="2020" name="Phytopathology">
        <title>Genomic acquisitions in emerging populations of Xanthomonas vasicola pv. vasculorum infecting corn in the U.S. and Argentina.</title>
        <authorList>
            <person name="Perez-Quintero A.L."/>
        </authorList>
    </citation>
    <scope>NUCLEOTIDE SEQUENCE [LARGE SCALE GENOMIC DNA]</scope>
    <source>
        <strain evidence="2">Xvh-L</strain>
    </source>
</reference>
<proteinExistence type="predicted"/>
<gene>
    <name evidence="1" type="ORF">FQK01_02855</name>
</gene>
<dbReference type="EMBL" id="VOCK01000003">
    <property type="protein sequence ID" value="TWQ56476.1"/>
    <property type="molecule type" value="Genomic_DNA"/>
</dbReference>
<comment type="caution">
    <text evidence="1">The sequence shown here is derived from an EMBL/GenBank/DDBJ whole genome shotgun (WGS) entry which is preliminary data.</text>
</comment>
<name>A0ABD7SEQ3_XANVA</name>
<evidence type="ECO:0000313" key="1">
    <source>
        <dbReference type="EMBL" id="TWQ56476.1"/>
    </source>
</evidence>
<organism evidence="1 2">
    <name type="scientific">Xanthomonas vasicola</name>
    <dbReference type="NCBI Taxonomy" id="56459"/>
    <lineage>
        <taxon>Bacteria</taxon>
        <taxon>Pseudomonadati</taxon>
        <taxon>Pseudomonadota</taxon>
        <taxon>Gammaproteobacteria</taxon>
        <taxon>Lysobacterales</taxon>
        <taxon>Lysobacteraceae</taxon>
        <taxon>Xanthomonas</taxon>
    </lineage>
</organism>
<dbReference type="Proteomes" id="UP000320455">
    <property type="component" value="Unassembled WGS sequence"/>
</dbReference>
<evidence type="ECO:0008006" key="3">
    <source>
        <dbReference type="Google" id="ProtNLM"/>
    </source>
</evidence>
<keyword evidence="2" id="KW-1185">Reference proteome</keyword>
<dbReference type="AlphaFoldDB" id="A0ABD7SEQ3"/>
<protein>
    <recommendedName>
        <fullName evidence="3">Tetratricopeptide repeat protein</fullName>
    </recommendedName>
</protein>
<dbReference type="RefSeq" id="WP_039437140.1">
    <property type="nucleotide sequence ID" value="NZ_JAUPCI020000040.1"/>
</dbReference>